<sequence>MILELFIPFIVAAGAGVDKQNPGGKAIFGGDRSDVVC</sequence>
<dbReference type="EMBL" id="RCMI01000140">
    <property type="protein sequence ID" value="KAG2930830.1"/>
    <property type="molecule type" value="Genomic_DNA"/>
</dbReference>
<keyword evidence="1" id="KW-0732">Signal</keyword>
<proteinExistence type="predicted"/>
<evidence type="ECO:0000256" key="1">
    <source>
        <dbReference type="SAM" id="SignalP"/>
    </source>
</evidence>
<comment type="caution">
    <text evidence="3">The sequence shown here is derived from an EMBL/GenBank/DDBJ whole genome shotgun (WGS) entry which is preliminary data.</text>
</comment>
<dbReference type="Proteomes" id="UP000735874">
    <property type="component" value="Unassembled WGS sequence"/>
</dbReference>
<accession>A0A8T1CZD5</accession>
<dbReference type="AlphaFoldDB" id="A0A8T1CZD5"/>
<feature type="chain" id="PRO_5036275165" evidence="1">
    <location>
        <begin position="17"/>
        <end position="37"/>
    </location>
</feature>
<evidence type="ECO:0000313" key="3">
    <source>
        <dbReference type="EMBL" id="KAG2930830.1"/>
    </source>
</evidence>
<evidence type="ECO:0000313" key="2">
    <source>
        <dbReference type="EMBL" id="KAG2839187.1"/>
    </source>
</evidence>
<dbReference type="Proteomes" id="UP000774804">
    <property type="component" value="Unassembled WGS sequence"/>
</dbReference>
<name>A0A8T1CZD5_9STRA</name>
<evidence type="ECO:0000313" key="5">
    <source>
        <dbReference type="Proteomes" id="UP000774804"/>
    </source>
</evidence>
<dbReference type="EMBL" id="RCML01000147">
    <property type="protein sequence ID" value="KAG2988700.1"/>
    <property type="molecule type" value="Genomic_DNA"/>
</dbReference>
<evidence type="ECO:0000313" key="4">
    <source>
        <dbReference type="EMBL" id="KAG2988700.1"/>
    </source>
</evidence>
<dbReference type="Proteomes" id="UP000697107">
    <property type="component" value="Unassembled WGS sequence"/>
</dbReference>
<gene>
    <name evidence="2" type="ORF">PC113_g19529</name>
    <name evidence="3" type="ORF">PC115_g6339</name>
    <name evidence="4" type="ORF">PC118_g6557</name>
</gene>
<protein>
    <submittedName>
        <fullName evidence="3">Uncharacterized protein</fullName>
    </submittedName>
</protein>
<reference evidence="3" key="1">
    <citation type="submission" date="2018-10" db="EMBL/GenBank/DDBJ databases">
        <title>Effector identification in a new, highly contiguous assembly of the strawberry crown rot pathogen Phytophthora cactorum.</title>
        <authorList>
            <person name="Armitage A.D."/>
            <person name="Nellist C.F."/>
            <person name="Bates H."/>
            <person name="Vickerstaff R.J."/>
            <person name="Harrison R.J."/>
        </authorList>
    </citation>
    <scope>NUCLEOTIDE SEQUENCE</scope>
    <source>
        <strain evidence="2">15-7</strain>
        <strain evidence="3">4032</strain>
        <strain evidence="4">P415</strain>
    </source>
</reference>
<feature type="signal peptide" evidence="1">
    <location>
        <begin position="1"/>
        <end position="16"/>
    </location>
</feature>
<organism evidence="3 5">
    <name type="scientific">Phytophthora cactorum</name>
    <dbReference type="NCBI Taxonomy" id="29920"/>
    <lineage>
        <taxon>Eukaryota</taxon>
        <taxon>Sar</taxon>
        <taxon>Stramenopiles</taxon>
        <taxon>Oomycota</taxon>
        <taxon>Peronosporomycetes</taxon>
        <taxon>Peronosporales</taxon>
        <taxon>Peronosporaceae</taxon>
        <taxon>Phytophthora</taxon>
    </lineage>
</organism>
<dbReference type="EMBL" id="RCMG01001010">
    <property type="protein sequence ID" value="KAG2839187.1"/>
    <property type="molecule type" value="Genomic_DNA"/>
</dbReference>